<dbReference type="Proteomes" id="UP000050509">
    <property type="component" value="Unassembled WGS sequence"/>
</dbReference>
<organism evidence="1 2">
    <name type="scientific">Kouleothrix aurantiaca</name>
    <dbReference type="NCBI Taxonomy" id="186479"/>
    <lineage>
        <taxon>Bacteria</taxon>
        <taxon>Bacillati</taxon>
        <taxon>Chloroflexota</taxon>
        <taxon>Chloroflexia</taxon>
        <taxon>Chloroflexales</taxon>
        <taxon>Roseiflexineae</taxon>
        <taxon>Roseiflexaceae</taxon>
        <taxon>Kouleothrix</taxon>
    </lineage>
</organism>
<evidence type="ECO:0000313" key="1">
    <source>
        <dbReference type="EMBL" id="KPV54350.1"/>
    </source>
</evidence>
<dbReference type="EMBL" id="LJCR01000071">
    <property type="protein sequence ID" value="KPV54350.1"/>
    <property type="molecule type" value="Genomic_DNA"/>
</dbReference>
<dbReference type="AlphaFoldDB" id="A0A0P9FCA8"/>
<comment type="caution">
    <text evidence="1">The sequence shown here is derived from an EMBL/GenBank/DDBJ whole genome shotgun (WGS) entry which is preliminary data.</text>
</comment>
<sequence>MAKPKVELKPRPVDVQRAILQAEREAHENSIFQAEFRIEAQQRLKVVLGNEVVEPIKALTKQVEESMVIIALIDEKLAALPDEPEKRAE</sequence>
<reference evidence="1 2" key="1">
    <citation type="submission" date="2015-09" db="EMBL/GenBank/DDBJ databases">
        <title>Draft genome sequence of Kouleothrix aurantiaca JCM 19913.</title>
        <authorList>
            <person name="Hemp J."/>
        </authorList>
    </citation>
    <scope>NUCLEOTIDE SEQUENCE [LARGE SCALE GENOMIC DNA]</scope>
    <source>
        <strain evidence="1 2">COM-B</strain>
    </source>
</reference>
<protein>
    <submittedName>
        <fullName evidence="1">Uncharacterized protein</fullName>
    </submittedName>
</protein>
<gene>
    <name evidence="1" type="ORF">SE17_04335</name>
</gene>
<keyword evidence="2" id="KW-1185">Reference proteome</keyword>
<proteinExistence type="predicted"/>
<evidence type="ECO:0000313" key="2">
    <source>
        <dbReference type="Proteomes" id="UP000050509"/>
    </source>
</evidence>
<accession>A0A0P9FCA8</accession>
<name>A0A0P9FCA8_9CHLR</name>